<proteinExistence type="predicted"/>
<feature type="coiled-coil region" evidence="1">
    <location>
        <begin position="909"/>
        <end position="1082"/>
    </location>
</feature>
<dbReference type="InterPro" id="IPR016024">
    <property type="entry name" value="ARM-type_fold"/>
</dbReference>
<keyword evidence="1" id="KW-0175">Coiled coil</keyword>
<feature type="region of interest" description="Disordered" evidence="2">
    <location>
        <begin position="671"/>
        <end position="698"/>
    </location>
</feature>
<comment type="caution">
    <text evidence="3">The sequence shown here is derived from an EMBL/GenBank/DDBJ whole genome shotgun (WGS) entry which is preliminary data.</text>
</comment>
<dbReference type="PANTHER" id="PTHR43941">
    <property type="entry name" value="STRUCTURAL MAINTENANCE OF CHROMOSOMES PROTEIN 2"/>
    <property type="match status" value="1"/>
</dbReference>
<dbReference type="Proteomes" id="UP001295423">
    <property type="component" value="Unassembled WGS sequence"/>
</dbReference>
<feature type="compositionally biased region" description="Basic and acidic residues" evidence="2">
    <location>
        <begin position="298"/>
        <end position="310"/>
    </location>
</feature>
<gene>
    <name evidence="3" type="ORF">CYCCA115_LOCUS14076</name>
</gene>
<dbReference type="PANTHER" id="PTHR43941:SF1">
    <property type="entry name" value="STRUCTURAL MAINTENANCE OF CHROMOSOMES PROTEIN 2"/>
    <property type="match status" value="1"/>
</dbReference>
<sequence>MAEEASSVPASAVLTLDRFISASSGPDAVESLEAMVAGFKSKEEMWEQSWILNNTEVVDHLTHLLQHGTLKNGDLPCGDEGINLVCQLYQTSLAKNSHALKEPQPGQLLEALLDVMDNSDRQIYTRVLALQVLEQLSRSHSSLASSQWLQAPNGLHRLADMLSLGIDNPVEEVIRNQALAVAHFLAREAPISKVFLFAEVETKLLDLCWQQGGLTKGNSVVLDSLKLVEEMLKHADSNLQDLVWQRPSVPPRLAQLIDLRGADQFLHSDEYKKKQKVKPNSIESNDDDDLDSLLQSGDSKKQQSPKKEGQQQDWFIPRLSSDEESIVESVIRILHLLLESESLRPTIWKAHGGICSLVWELALVNPANPPVCAMPSSNIQQKALELVAMKFNDLNTMDRHTGLDRLLFLVCTGGANAQDYKGKIATSQTALSVLRKTIDTDRVHELLLHTLAPLPEDEGAPAGPTVVEKLWNTVVENLSMSSTNQEDDETRSIFLSGALGGLSLLLCDEQSREMMSRVVPDAVNPDIMLEALKNEENSMVRWALLRFLCEWIMETPLMVQKLFNSSASTNLAGMASDSKKDYAPLVHLLLGLAMEYLPGDEHDCGGWTRTGILQVIKKIGISKFTTSLEGLKKVQNCDLPCYVSPLERSHWNKWYGKAVWIVRKRVVDELTGGEPSSESDAEEGETTHSSTTDGGSNKHLQKLISQQAKEMETLRQEVENATIKISSQEHQLDTWKRRMESTPTQLDGLLSEMTNKTANLEETISKLESQAKEAQTVHEQELNKLIKQLTEARQEVETSRAAEKEAIDGWERMEQELGALSHAYSSLEQDFQQEKNSHAAALAAAAADTAAGTPAGESAAQEQPHGERSDQRNSNGGSLEVATLRAENDRLKNDARAADEWMKMAVDKMNEMGQNGARLQQESEALKAQIKTLENQEAANKVANVKQSGEREGKLQQEVSRLEAQLLEEKGLRAAESGNAEEQVARYEETRREMQEHITRLELQLHEEKSSSQAFAADAKQTQEKYKHVEEEMKKHIVALEAALNEERQSHQGPASDSNELQSNHEAIVEELRQQIFNLEARLEQTPLAIQDGALEATLNEEQQSRHGPAAGANEMQANHDAIVEELRQQIFNLEAQLEQQTTQEIRESEPLAGEGPSASGAADEHLEAVKRELETSREHFDEDIYKKESRIRELENRLASGLGPYNIEDIRARDEEIEELRGANEAAQEWMAKAVEHHQTLATQVAKLSDEKAALTGKIEHLDRQPSVTSSNTDTITQLESQLQQKVELVEQLSAELAQCKGELMKLKEERDAIEDTEQDLSIARDEILSLQEKVQQLESRNDENDRNALSSEHERLQSSNAELQAQLDQFTAWAEQAQKKIAEILSEKQAHETTIKNLTESNMRLAQNEIVLNKSVLTKEAERSQLETSVVEKDKLVTELTSEKVKFVKEIAALAQQAKEAESQLETLRAEKNVTEKSTEDRHVERETLEKDKEFLDEQISSLEVAINEELDEINDGAKSSTVEERDEIAKLREELEAAHAALARDEDVVHQWEDRVAELESTIQSLESQIEEQEKEANNVVSQWQESFSEAEEKCASLEKELCTMRSGIESPRGDLDDAMKDRVTELETAVQSLESQLKEQEKEAYNAISQWQESYTAADEKCAALETELTALRSGMAPDGIQSDGMQDRVLQLESTVQSLESQLQEQEKEASDVVLQWEESYTAADEKCAALETELASLRSKMEAFGGYDEKQARISELESTVQSLELQLQDQEKEASDAVSQWEESYTAADEKCAALETELATVRSEIEASAGLQNGEIQERILELESTVQSLQSQLHEQEKEASGTVSQWQQSYTAAAEKCSGLENELLALRSETDSGLQSDEMQERISELESTVQTLESQLHEQEKEASGAVSQWQQSYTVAAEKSSGLENELSAVRSEMDSGLQSDEMQDRITELESIVQSLESQLQEQEKEANGVVSQWHESYTAAEEKCAAVERELATVRSEMDSGLQSDEMQEQITELESTVQSLESQLQAQEREASDVVSQWQESYTAAEEKCATVEKELATVRSEMDSLDVPHSDEMQERITELESTIQSLESQLQEQERGASDVVSQWQESYTAAEEKCSALENELSAVRSEMEVLKANNDDKTRDELAADKIRIQELEEKITNLVEEIGAANKAKKEQQELSKKTLSNLEKELSVSNASCADLKLQLQKLQEEGASIRRALDEKSSDLEESNRNREALEAAKQTLEQEYTTMRQQIESNPPERVSGLAEQLQQSERSLAAAQEALRNDEEVVRQWEERASELESTIEDLETQLQEQESEANTVISEWQRQSSDLETQLTQLQDQIARSNETLAARDATIENLKTLDSDISSQHKALLEDTKRLRGELDNEKRGNMEAEEKIRALAVALDKLKTESTDSSKNLTNQIAGLDATIEKMRLELEEKEESSRNATKAWESKVAKCKENIYTLEAELDSKNKSLADLQNEASQSNSLDSESAIAEYRQKVSALEADLAAKSQALSGLQEATQKDASESDSKLAEYEDKIFALEADIESKIESMSNLKDDVAEKSEALSRQELELEALGNEIAKQKTEIEDLENEILSKTEEIEGLKQSSGHSMAKTELVASRAENELLNEKLQLEQEARKSEAEQFEEALAAESSKLQEARDEVEDIRKESEDVVNQWTARVDELEGTVVELEKQLQQQEEEANVAISSWESKALELEKELETCTEELNALKQRLADTENSTADAEVTRNLEEEKIRLTLVVGQLEDELREANSMIQTYVTNEAAEKATEIAASALRDEIDELQRTIDGYKQQLADEESAREVAELEIERLLDDIATLAALANEGESIDGIELRTVRAAEHLKKKERIEIESLRNSLYRALNDVENAQTAEREAVNQLAKMQLATSIAEKDIVTAKSEIHFLSQALEESRLAEENRRASLEYRISSLEDDNDLLRRYHADELEEVRQELSQITMEKDRAIHQVRELERSNAAFVAAASKEDIYALDDQADLEHEIARLRVEHEHLLTVAADDKARAERKLREMLAAQMASIEADTILEHELRVNAEETVVGLKAQVEELLKASHADGHGNGSEMSASAAAKQIASLQEALDQVTKEKKNLKQKLEREASKAKASIEKSTEECRQAQSELHKMMRDNRYDQAVKTEASRLHLSPPRKRMPMTPETRDDVTMQSNLLDTSMTSINAATFDHLQNFKEEMREERKIYLELLSEHDDLLALLAQLDVEKNFLKDALTKIGGQAAVDEALKKAEDETFEEHGGVIKLADEFAAVTDME</sequence>
<feature type="coiled-coil region" evidence="1">
    <location>
        <begin position="1446"/>
        <end position="1921"/>
    </location>
</feature>
<feature type="region of interest" description="Disordered" evidence="2">
    <location>
        <begin position="2659"/>
        <end position="2690"/>
    </location>
</feature>
<feature type="coiled-coil region" evidence="1">
    <location>
        <begin position="2982"/>
        <end position="3009"/>
    </location>
</feature>
<feature type="region of interest" description="Disordered" evidence="2">
    <location>
        <begin position="830"/>
        <end position="878"/>
    </location>
</feature>
<dbReference type="Gene3D" id="1.10.287.1490">
    <property type="match status" value="3"/>
</dbReference>
<feature type="compositionally biased region" description="Low complexity" evidence="2">
    <location>
        <begin position="839"/>
        <end position="856"/>
    </location>
</feature>
<feature type="region of interest" description="Disordered" evidence="2">
    <location>
        <begin position="1338"/>
        <end position="1360"/>
    </location>
</feature>
<feature type="region of interest" description="Disordered" evidence="2">
    <location>
        <begin position="2270"/>
        <end position="2290"/>
    </location>
</feature>
<keyword evidence="4" id="KW-1185">Reference proteome</keyword>
<evidence type="ECO:0008006" key="5">
    <source>
        <dbReference type="Google" id="ProtNLM"/>
    </source>
</evidence>
<feature type="region of interest" description="Disordered" evidence="2">
    <location>
        <begin position="1139"/>
        <end position="1163"/>
    </location>
</feature>
<feature type="region of interest" description="Disordered" evidence="2">
    <location>
        <begin position="273"/>
        <end position="314"/>
    </location>
</feature>
<feature type="compositionally biased region" description="Basic and acidic residues" evidence="2">
    <location>
        <begin position="2676"/>
        <end position="2690"/>
    </location>
</feature>
<evidence type="ECO:0000256" key="2">
    <source>
        <dbReference type="SAM" id="MobiDB-lite"/>
    </source>
</evidence>
<reference evidence="3" key="1">
    <citation type="submission" date="2023-08" db="EMBL/GenBank/DDBJ databases">
        <authorList>
            <person name="Audoor S."/>
            <person name="Bilcke G."/>
        </authorList>
    </citation>
    <scope>NUCLEOTIDE SEQUENCE</scope>
</reference>
<accession>A0AAD2FU99</accession>
<feature type="compositionally biased region" description="Basic and acidic residues" evidence="2">
    <location>
        <begin position="1341"/>
        <end position="1358"/>
    </location>
</feature>
<evidence type="ECO:0000256" key="1">
    <source>
        <dbReference type="SAM" id="Coils"/>
    </source>
</evidence>
<name>A0AAD2FU99_9STRA</name>
<dbReference type="SUPFAM" id="SSF48371">
    <property type="entry name" value="ARM repeat"/>
    <property type="match status" value="1"/>
</dbReference>
<feature type="region of interest" description="Disordered" evidence="2">
    <location>
        <begin position="3141"/>
        <end position="3160"/>
    </location>
</feature>
<protein>
    <recommendedName>
        <fullName evidence="5">Vesicle tethering protein Uso1/P115-like head domain-containing protein</fullName>
    </recommendedName>
</protein>
<organism evidence="3 4">
    <name type="scientific">Cylindrotheca closterium</name>
    <dbReference type="NCBI Taxonomy" id="2856"/>
    <lineage>
        <taxon>Eukaryota</taxon>
        <taxon>Sar</taxon>
        <taxon>Stramenopiles</taxon>
        <taxon>Ochrophyta</taxon>
        <taxon>Bacillariophyta</taxon>
        <taxon>Bacillariophyceae</taxon>
        <taxon>Bacillariophycidae</taxon>
        <taxon>Bacillariales</taxon>
        <taxon>Bacillariaceae</taxon>
        <taxon>Cylindrotheca</taxon>
    </lineage>
</organism>
<evidence type="ECO:0000313" key="3">
    <source>
        <dbReference type="EMBL" id="CAJ1953476.1"/>
    </source>
</evidence>
<evidence type="ECO:0000313" key="4">
    <source>
        <dbReference type="Proteomes" id="UP001295423"/>
    </source>
</evidence>
<dbReference type="EMBL" id="CAKOGP040001825">
    <property type="protein sequence ID" value="CAJ1953476.1"/>
    <property type="molecule type" value="Genomic_DNA"/>
</dbReference>